<evidence type="ECO:0000313" key="3">
    <source>
        <dbReference type="Proteomes" id="UP000050761"/>
    </source>
</evidence>
<gene>
    <name evidence="2" type="ORF">HPBE_LOCUS14603</name>
</gene>
<evidence type="ECO:0000256" key="1">
    <source>
        <dbReference type="SAM" id="MobiDB-lite"/>
    </source>
</evidence>
<proteinExistence type="predicted"/>
<reference evidence="4" key="2">
    <citation type="submission" date="2019-09" db="UniProtKB">
        <authorList>
            <consortium name="WormBaseParasite"/>
        </authorList>
    </citation>
    <scope>IDENTIFICATION</scope>
</reference>
<feature type="compositionally biased region" description="Basic and acidic residues" evidence="1">
    <location>
        <begin position="149"/>
        <end position="163"/>
    </location>
</feature>
<name>A0A183G0I1_HELPZ</name>
<organism evidence="3 4">
    <name type="scientific">Heligmosomoides polygyrus</name>
    <name type="common">Parasitic roundworm</name>
    <dbReference type="NCBI Taxonomy" id="6339"/>
    <lineage>
        <taxon>Eukaryota</taxon>
        <taxon>Metazoa</taxon>
        <taxon>Ecdysozoa</taxon>
        <taxon>Nematoda</taxon>
        <taxon>Chromadorea</taxon>
        <taxon>Rhabditida</taxon>
        <taxon>Rhabditina</taxon>
        <taxon>Rhabditomorpha</taxon>
        <taxon>Strongyloidea</taxon>
        <taxon>Heligmosomidae</taxon>
        <taxon>Heligmosomoides</taxon>
    </lineage>
</organism>
<keyword evidence="3" id="KW-1185">Reference proteome</keyword>
<accession>A0A183G0I1</accession>
<dbReference type="EMBL" id="UZAH01028444">
    <property type="protein sequence ID" value="VDP00190.1"/>
    <property type="molecule type" value="Genomic_DNA"/>
</dbReference>
<dbReference type="Proteomes" id="UP000050761">
    <property type="component" value="Unassembled WGS sequence"/>
</dbReference>
<evidence type="ECO:0000313" key="4">
    <source>
        <dbReference type="WBParaSite" id="HPBE_0001460201-mRNA-1"/>
    </source>
</evidence>
<accession>A0A3P8AA79</accession>
<reference evidence="2 3" key="1">
    <citation type="submission" date="2018-11" db="EMBL/GenBank/DDBJ databases">
        <authorList>
            <consortium name="Pathogen Informatics"/>
        </authorList>
    </citation>
    <scope>NUCLEOTIDE SEQUENCE [LARGE SCALE GENOMIC DNA]</scope>
</reference>
<sequence>MPSEELFFSELIEVTLITSIPKLVYFSLSATINWNCGDIRVLLGKALADVTWLRQSVVSTVLWFPQYSGLVPHLFHLVPMSVNFDALIIEQGCQCDGRVTAIAVIPSRKQTVLSPLNSGRVFPEKIRWRTAGENGDDDDDGHRRVAAAEPKRRPERTRKLPSD</sequence>
<feature type="region of interest" description="Disordered" evidence="1">
    <location>
        <begin position="129"/>
        <end position="163"/>
    </location>
</feature>
<protein>
    <submittedName>
        <fullName evidence="2 4">Uncharacterized protein</fullName>
    </submittedName>
</protein>
<dbReference type="WBParaSite" id="HPBE_0001460201-mRNA-1">
    <property type="protein sequence ID" value="HPBE_0001460201-mRNA-1"/>
    <property type="gene ID" value="HPBE_0001460201"/>
</dbReference>
<dbReference type="AlphaFoldDB" id="A0A183G0I1"/>
<evidence type="ECO:0000313" key="2">
    <source>
        <dbReference type="EMBL" id="VDP00190.1"/>
    </source>
</evidence>